<dbReference type="RefSeq" id="XP_005765553.1">
    <property type="nucleotide sequence ID" value="XM_005765496.1"/>
</dbReference>
<dbReference type="KEGG" id="ehx:EMIHUDRAFT_357070"/>
<evidence type="ECO:0000313" key="1">
    <source>
        <dbReference type="EnsemblProtists" id="EOD13124"/>
    </source>
</evidence>
<dbReference type="EnsemblProtists" id="EOD13124">
    <property type="protein sequence ID" value="EOD13124"/>
    <property type="gene ID" value="EMIHUDRAFT_357070"/>
</dbReference>
<sequence>MELQPASSRYQLEFALSHLTKEAVHAAQVLPQLARGLELEPREGGGRAAPAGIRA</sequence>
<proteinExistence type="predicted"/>
<name>A0A0D3IPD9_EMIH1</name>
<organism evidence="1 2">
    <name type="scientific">Emiliania huxleyi (strain CCMP1516)</name>
    <dbReference type="NCBI Taxonomy" id="280463"/>
    <lineage>
        <taxon>Eukaryota</taxon>
        <taxon>Haptista</taxon>
        <taxon>Haptophyta</taxon>
        <taxon>Prymnesiophyceae</taxon>
        <taxon>Isochrysidales</taxon>
        <taxon>Noelaerhabdaceae</taxon>
        <taxon>Emiliania</taxon>
    </lineage>
</organism>
<dbReference type="GeneID" id="17259306"/>
<dbReference type="AlphaFoldDB" id="A0A0D3IPD9"/>
<reference evidence="2" key="1">
    <citation type="journal article" date="2013" name="Nature">
        <title>Pan genome of the phytoplankton Emiliania underpins its global distribution.</title>
        <authorList>
            <person name="Read B.A."/>
            <person name="Kegel J."/>
            <person name="Klute M.J."/>
            <person name="Kuo A."/>
            <person name="Lefebvre S.C."/>
            <person name="Maumus F."/>
            <person name="Mayer C."/>
            <person name="Miller J."/>
            <person name="Monier A."/>
            <person name="Salamov A."/>
            <person name="Young J."/>
            <person name="Aguilar M."/>
            <person name="Claverie J.M."/>
            <person name="Frickenhaus S."/>
            <person name="Gonzalez K."/>
            <person name="Herman E.K."/>
            <person name="Lin Y.C."/>
            <person name="Napier J."/>
            <person name="Ogata H."/>
            <person name="Sarno A.F."/>
            <person name="Shmutz J."/>
            <person name="Schroeder D."/>
            <person name="de Vargas C."/>
            <person name="Verret F."/>
            <person name="von Dassow P."/>
            <person name="Valentin K."/>
            <person name="Van de Peer Y."/>
            <person name="Wheeler G."/>
            <person name="Dacks J.B."/>
            <person name="Delwiche C.F."/>
            <person name="Dyhrman S.T."/>
            <person name="Glockner G."/>
            <person name="John U."/>
            <person name="Richards T."/>
            <person name="Worden A.Z."/>
            <person name="Zhang X."/>
            <person name="Grigoriev I.V."/>
            <person name="Allen A.E."/>
            <person name="Bidle K."/>
            <person name="Borodovsky M."/>
            <person name="Bowler C."/>
            <person name="Brownlee C."/>
            <person name="Cock J.M."/>
            <person name="Elias M."/>
            <person name="Gladyshev V.N."/>
            <person name="Groth M."/>
            <person name="Guda C."/>
            <person name="Hadaegh A."/>
            <person name="Iglesias-Rodriguez M.D."/>
            <person name="Jenkins J."/>
            <person name="Jones B.M."/>
            <person name="Lawson T."/>
            <person name="Leese F."/>
            <person name="Lindquist E."/>
            <person name="Lobanov A."/>
            <person name="Lomsadze A."/>
            <person name="Malik S.B."/>
            <person name="Marsh M.E."/>
            <person name="Mackinder L."/>
            <person name="Mock T."/>
            <person name="Mueller-Roeber B."/>
            <person name="Pagarete A."/>
            <person name="Parker M."/>
            <person name="Probert I."/>
            <person name="Quesneville H."/>
            <person name="Raines C."/>
            <person name="Rensing S.A."/>
            <person name="Riano-Pachon D.M."/>
            <person name="Richier S."/>
            <person name="Rokitta S."/>
            <person name="Shiraiwa Y."/>
            <person name="Soanes D.M."/>
            <person name="van der Giezen M."/>
            <person name="Wahlund T.M."/>
            <person name="Williams B."/>
            <person name="Wilson W."/>
            <person name="Wolfe G."/>
            <person name="Wurch L.L."/>
        </authorList>
    </citation>
    <scope>NUCLEOTIDE SEQUENCE</scope>
</reference>
<reference evidence="1" key="2">
    <citation type="submission" date="2024-10" db="UniProtKB">
        <authorList>
            <consortium name="EnsemblProtists"/>
        </authorList>
    </citation>
    <scope>IDENTIFICATION</scope>
</reference>
<protein>
    <submittedName>
        <fullName evidence="1">Uncharacterized protein</fullName>
    </submittedName>
</protein>
<dbReference type="PaxDb" id="2903-EOD13124"/>
<accession>A0A0D3IPD9</accession>
<keyword evidence="2" id="KW-1185">Reference proteome</keyword>
<evidence type="ECO:0000313" key="2">
    <source>
        <dbReference type="Proteomes" id="UP000013827"/>
    </source>
</evidence>
<dbReference type="Proteomes" id="UP000013827">
    <property type="component" value="Unassembled WGS sequence"/>
</dbReference>
<dbReference type="HOGENOM" id="CLU_3036404_0_0_1"/>